<sequence>MPRNRYTREVRDGELIALEVQSEQIERLSAAFKTEAKNPSVIPPINPVKQIRNRRRAHARRHKPARYRNAGTQSF</sequence>
<dbReference type="EMBL" id="BMNC01000015">
    <property type="protein sequence ID" value="GGN20096.1"/>
    <property type="molecule type" value="Genomic_DNA"/>
</dbReference>
<accession>A0ABQ2IMA8</accession>
<organism evidence="2 3">
    <name type="scientific">Lentzea pudingi</name>
    <dbReference type="NCBI Taxonomy" id="1789439"/>
    <lineage>
        <taxon>Bacteria</taxon>
        <taxon>Bacillati</taxon>
        <taxon>Actinomycetota</taxon>
        <taxon>Actinomycetes</taxon>
        <taxon>Pseudonocardiales</taxon>
        <taxon>Pseudonocardiaceae</taxon>
        <taxon>Lentzea</taxon>
    </lineage>
</organism>
<evidence type="ECO:0000256" key="1">
    <source>
        <dbReference type="SAM" id="MobiDB-lite"/>
    </source>
</evidence>
<dbReference type="Proteomes" id="UP000597656">
    <property type="component" value="Unassembled WGS sequence"/>
</dbReference>
<reference evidence="3" key="1">
    <citation type="journal article" date="2019" name="Int. J. Syst. Evol. Microbiol.">
        <title>The Global Catalogue of Microorganisms (GCM) 10K type strain sequencing project: providing services to taxonomists for standard genome sequencing and annotation.</title>
        <authorList>
            <consortium name="The Broad Institute Genomics Platform"/>
            <consortium name="The Broad Institute Genome Sequencing Center for Infectious Disease"/>
            <person name="Wu L."/>
            <person name="Ma J."/>
        </authorList>
    </citation>
    <scope>NUCLEOTIDE SEQUENCE [LARGE SCALE GENOMIC DNA]</scope>
    <source>
        <strain evidence="3">CGMCC 4.7319</strain>
    </source>
</reference>
<evidence type="ECO:0000313" key="2">
    <source>
        <dbReference type="EMBL" id="GGN20096.1"/>
    </source>
</evidence>
<feature type="compositionally biased region" description="Basic residues" evidence="1">
    <location>
        <begin position="52"/>
        <end position="66"/>
    </location>
</feature>
<keyword evidence="3" id="KW-1185">Reference proteome</keyword>
<protein>
    <submittedName>
        <fullName evidence="2">Uncharacterized protein</fullName>
    </submittedName>
</protein>
<name>A0ABQ2IMA8_9PSEU</name>
<comment type="caution">
    <text evidence="2">The sequence shown here is derived from an EMBL/GenBank/DDBJ whole genome shotgun (WGS) entry which is preliminary data.</text>
</comment>
<proteinExistence type="predicted"/>
<evidence type="ECO:0000313" key="3">
    <source>
        <dbReference type="Proteomes" id="UP000597656"/>
    </source>
</evidence>
<gene>
    <name evidence="2" type="ORF">GCM10011609_71550</name>
</gene>
<feature type="region of interest" description="Disordered" evidence="1">
    <location>
        <begin position="52"/>
        <end position="75"/>
    </location>
</feature>